<dbReference type="Gene3D" id="3.40.1280.10">
    <property type="match status" value="1"/>
</dbReference>
<accession>A0A370DCI1</accession>
<dbReference type="Pfam" id="PF00588">
    <property type="entry name" value="SpoU_methylase"/>
    <property type="match status" value="1"/>
</dbReference>
<dbReference type="InterPro" id="IPR029026">
    <property type="entry name" value="tRNA_m1G_MTases_N"/>
</dbReference>
<keyword evidence="1" id="KW-0489">Methyltransferase</keyword>
<evidence type="ECO:0000313" key="4">
    <source>
        <dbReference type="EMBL" id="RDH82622.1"/>
    </source>
</evidence>
<name>A0A370DCI1_9GAMM</name>
<dbReference type="PANTHER" id="PTHR43191:SF2">
    <property type="entry name" value="RRNA METHYLTRANSFERASE 3, MITOCHONDRIAL"/>
    <property type="match status" value="1"/>
</dbReference>
<dbReference type="SUPFAM" id="SSF75217">
    <property type="entry name" value="alpha/beta knot"/>
    <property type="match status" value="1"/>
</dbReference>
<keyword evidence="5" id="KW-1185">Reference proteome</keyword>
<dbReference type="PANTHER" id="PTHR43191">
    <property type="entry name" value="RRNA METHYLTRANSFERASE 3"/>
    <property type="match status" value="1"/>
</dbReference>
<dbReference type="Proteomes" id="UP000254266">
    <property type="component" value="Unassembled WGS sequence"/>
</dbReference>
<proteinExistence type="predicted"/>
<evidence type="ECO:0000256" key="1">
    <source>
        <dbReference type="ARBA" id="ARBA00022603"/>
    </source>
</evidence>
<protein>
    <recommendedName>
        <fullName evidence="3">tRNA/rRNA methyltransferase SpoU type domain-containing protein</fullName>
    </recommendedName>
</protein>
<comment type="caution">
    <text evidence="4">The sequence shown here is derived from an EMBL/GenBank/DDBJ whole genome shotgun (WGS) entry which is preliminary data.</text>
</comment>
<dbReference type="AlphaFoldDB" id="A0A370DCI1"/>
<dbReference type="EMBL" id="QFXC01000011">
    <property type="protein sequence ID" value="RDH82622.1"/>
    <property type="molecule type" value="Genomic_DNA"/>
</dbReference>
<dbReference type="CDD" id="cd18082">
    <property type="entry name" value="SpoU-like_family"/>
    <property type="match status" value="1"/>
</dbReference>
<sequence length="173" mass="19397">MPDEKQLNGSDLYKRQSRNTKLNAPVIVCDGLQTPENLGSILRVADAIGSARIILLDNQIDLSNKKISKIARSTDKHISLDSLSFNEFINIRNQFNHLYALEITSHSIDVFKSDISSCDAILIGHESRGIRDEALALCTGSFHLPMYGINGSMNISHALSVFLYEWRRQHQLS</sequence>
<dbReference type="GO" id="GO:0003723">
    <property type="term" value="F:RNA binding"/>
    <property type="evidence" value="ECO:0007669"/>
    <property type="project" value="InterPro"/>
</dbReference>
<organism evidence="4 5">
    <name type="scientific">endosymbiont of Galathealinum brachiosum</name>
    <dbReference type="NCBI Taxonomy" id="2200906"/>
    <lineage>
        <taxon>Bacteria</taxon>
        <taxon>Pseudomonadati</taxon>
        <taxon>Pseudomonadota</taxon>
        <taxon>Gammaproteobacteria</taxon>
        <taxon>sulfur-oxidizing symbionts</taxon>
    </lineage>
</organism>
<evidence type="ECO:0000256" key="2">
    <source>
        <dbReference type="ARBA" id="ARBA00022679"/>
    </source>
</evidence>
<evidence type="ECO:0000313" key="5">
    <source>
        <dbReference type="Proteomes" id="UP000254266"/>
    </source>
</evidence>
<dbReference type="GO" id="GO:0006396">
    <property type="term" value="P:RNA processing"/>
    <property type="evidence" value="ECO:0007669"/>
    <property type="project" value="InterPro"/>
</dbReference>
<dbReference type="GO" id="GO:0008173">
    <property type="term" value="F:RNA methyltransferase activity"/>
    <property type="evidence" value="ECO:0007669"/>
    <property type="project" value="InterPro"/>
</dbReference>
<keyword evidence="2" id="KW-0808">Transferase</keyword>
<dbReference type="InterPro" id="IPR001537">
    <property type="entry name" value="SpoU_MeTrfase"/>
</dbReference>
<dbReference type="GO" id="GO:0032259">
    <property type="term" value="P:methylation"/>
    <property type="evidence" value="ECO:0007669"/>
    <property type="project" value="UniProtKB-KW"/>
</dbReference>
<gene>
    <name evidence="4" type="ORF">DIZ80_10085</name>
</gene>
<dbReference type="InterPro" id="IPR029028">
    <property type="entry name" value="Alpha/beta_knot_MTases"/>
</dbReference>
<reference evidence="4 5" key="1">
    <citation type="journal article" date="2018" name="ISME J.">
        <title>Endosymbiont genomes yield clues of tubeworm success.</title>
        <authorList>
            <person name="Li Y."/>
            <person name="Liles M.R."/>
            <person name="Halanych K.M."/>
        </authorList>
    </citation>
    <scope>NUCLEOTIDE SEQUENCE [LARGE SCALE GENOMIC DNA]</scope>
    <source>
        <strain evidence="4">A1464</strain>
    </source>
</reference>
<evidence type="ECO:0000259" key="3">
    <source>
        <dbReference type="Pfam" id="PF00588"/>
    </source>
</evidence>
<feature type="domain" description="tRNA/rRNA methyltransferase SpoU type" evidence="3">
    <location>
        <begin position="26"/>
        <end position="164"/>
    </location>
</feature>
<dbReference type="InterPro" id="IPR051259">
    <property type="entry name" value="rRNA_Methyltransferase"/>
</dbReference>